<feature type="compositionally biased region" description="Basic and acidic residues" evidence="1">
    <location>
        <begin position="289"/>
        <end position="300"/>
    </location>
</feature>
<dbReference type="Proteomes" id="UP000799438">
    <property type="component" value="Unassembled WGS sequence"/>
</dbReference>
<feature type="compositionally biased region" description="Basic residues" evidence="1">
    <location>
        <begin position="129"/>
        <end position="138"/>
    </location>
</feature>
<accession>A0A6A6AXB4</accession>
<feature type="region of interest" description="Disordered" evidence="1">
    <location>
        <begin position="591"/>
        <end position="614"/>
    </location>
</feature>
<organism evidence="2 3">
    <name type="scientific">Aplosporella prunicola CBS 121167</name>
    <dbReference type="NCBI Taxonomy" id="1176127"/>
    <lineage>
        <taxon>Eukaryota</taxon>
        <taxon>Fungi</taxon>
        <taxon>Dikarya</taxon>
        <taxon>Ascomycota</taxon>
        <taxon>Pezizomycotina</taxon>
        <taxon>Dothideomycetes</taxon>
        <taxon>Dothideomycetes incertae sedis</taxon>
        <taxon>Botryosphaeriales</taxon>
        <taxon>Aplosporellaceae</taxon>
        <taxon>Aplosporella</taxon>
    </lineage>
</organism>
<feature type="region of interest" description="Disordered" evidence="1">
    <location>
        <begin position="1"/>
        <end position="24"/>
    </location>
</feature>
<gene>
    <name evidence="2" type="ORF">K452DRAFT_293091</name>
</gene>
<feature type="compositionally biased region" description="Basic and acidic residues" evidence="1">
    <location>
        <begin position="182"/>
        <end position="196"/>
    </location>
</feature>
<feature type="compositionally biased region" description="Basic residues" evidence="1">
    <location>
        <begin position="166"/>
        <end position="181"/>
    </location>
</feature>
<dbReference type="AlphaFoldDB" id="A0A6A6AXB4"/>
<feature type="region of interest" description="Disordered" evidence="1">
    <location>
        <begin position="98"/>
        <end position="232"/>
    </location>
</feature>
<evidence type="ECO:0000256" key="1">
    <source>
        <dbReference type="SAM" id="MobiDB-lite"/>
    </source>
</evidence>
<feature type="compositionally biased region" description="Low complexity" evidence="1">
    <location>
        <begin position="354"/>
        <end position="370"/>
    </location>
</feature>
<feature type="compositionally biased region" description="Acidic residues" evidence="1">
    <location>
        <begin position="388"/>
        <end position="398"/>
    </location>
</feature>
<keyword evidence="3" id="KW-1185">Reference proteome</keyword>
<feature type="compositionally biased region" description="Low complexity" evidence="1">
    <location>
        <begin position="399"/>
        <end position="410"/>
    </location>
</feature>
<dbReference type="EMBL" id="ML995564">
    <property type="protein sequence ID" value="KAF2135625.1"/>
    <property type="molecule type" value="Genomic_DNA"/>
</dbReference>
<dbReference type="RefSeq" id="XP_033391343.1">
    <property type="nucleotide sequence ID" value="XM_033541499.1"/>
</dbReference>
<protein>
    <recommendedName>
        <fullName evidence="4">RRM domain-containing protein</fullName>
    </recommendedName>
</protein>
<sequence length="614" mass="66403">MPVAQALTATTTSSSSNNKTAIDGAAEGRTRLHITPLNPDLLKVFIPPSVLPHATGISYHTVQTFPEKGYGYVEIPTMDAKKLKNKLNGSILRGTKVRVEDARPEKRKRMVEGQAAEGEGAGAEEKPVKKVKKVKGDRKKGILPGFELPDERQVKRGWTEPESHSKERKKDKKEKRDKKDKRKEQEKSKYTKEPEMLFRTSLPPNAVPTPSSKPDKSLEKPKKAKKSSRDVVVHEFAKTTKHATFLKGNQVAKDAKTTAEFVEGKGWVDEEGNVVEPEAEHLSKRRKAKEQAKAERKRAAEPPAPADAETVPSGKSSAQRISDALEAKRKPAKLAASAPDAASDSADASESDAESSVVSASSSDVSSSSGSEDEDSVNESEAASSSEAESDTGSEETTTEAPAQTQTASAGADTDMPDAATPKEVHPLEALFKRPKPSADAEAAQPLAPLNTSFSFFGGGGDEDEDEVADADATATAPHTPYARRDMRSAAPTPDTAAIGRKFPWHEGEYYDDDEGEEYGEEYGEGEGEEGYADEGGDAYMLDANTVPLGAREGNTAGAAGAAAAGAGDAEQSDFARHFWEQRGEYNRAWKKRRRESLKVQRQRENRRLGRKVV</sequence>
<feature type="compositionally biased region" description="Acidic residues" evidence="1">
    <location>
        <begin position="461"/>
        <end position="470"/>
    </location>
</feature>
<evidence type="ECO:0008006" key="4">
    <source>
        <dbReference type="Google" id="ProtNLM"/>
    </source>
</evidence>
<reference evidence="2" key="1">
    <citation type="journal article" date="2020" name="Stud. Mycol.">
        <title>101 Dothideomycetes genomes: a test case for predicting lifestyles and emergence of pathogens.</title>
        <authorList>
            <person name="Haridas S."/>
            <person name="Albert R."/>
            <person name="Binder M."/>
            <person name="Bloem J."/>
            <person name="Labutti K."/>
            <person name="Salamov A."/>
            <person name="Andreopoulos B."/>
            <person name="Baker S."/>
            <person name="Barry K."/>
            <person name="Bills G."/>
            <person name="Bluhm B."/>
            <person name="Cannon C."/>
            <person name="Castanera R."/>
            <person name="Culley D."/>
            <person name="Daum C."/>
            <person name="Ezra D."/>
            <person name="Gonzalez J."/>
            <person name="Henrissat B."/>
            <person name="Kuo A."/>
            <person name="Liang C."/>
            <person name="Lipzen A."/>
            <person name="Lutzoni F."/>
            <person name="Magnuson J."/>
            <person name="Mondo S."/>
            <person name="Nolan M."/>
            <person name="Ohm R."/>
            <person name="Pangilinan J."/>
            <person name="Park H.-J."/>
            <person name="Ramirez L."/>
            <person name="Alfaro M."/>
            <person name="Sun H."/>
            <person name="Tritt A."/>
            <person name="Yoshinaga Y."/>
            <person name="Zwiers L.-H."/>
            <person name="Turgeon B."/>
            <person name="Goodwin S."/>
            <person name="Spatafora J."/>
            <person name="Crous P."/>
            <person name="Grigoriev I."/>
        </authorList>
    </citation>
    <scope>NUCLEOTIDE SEQUENCE</scope>
    <source>
        <strain evidence="2">CBS 121167</strain>
    </source>
</reference>
<feature type="compositionally biased region" description="Low complexity" evidence="1">
    <location>
        <begin position="335"/>
        <end position="346"/>
    </location>
</feature>
<evidence type="ECO:0000313" key="2">
    <source>
        <dbReference type="EMBL" id="KAF2135625.1"/>
    </source>
</evidence>
<feature type="compositionally biased region" description="Basic and acidic residues" evidence="1">
    <location>
        <begin position="597"/>
        <end position="608"/>
    </location>
</feature>
<feature type="region of interest" description="Disordered" evidence="1">
    <location>
        <begin position="263"/>
        <end position="537"/>
    </location>
</feature>
<feature type="compositionally biased region" description="Acidic residues" evidence="1">
    <location>
        <begin position="510"/>
        <end position="537"/>
    </location>
</feature>
<name>A0A6A6AXB4_9PEZI</name>
<proteinExistence type="predicted"/>
<dbReference type="InterPro" id="IPR012677">
    <property type="entry name" value="Nucleotide-bd_a/b_plait_sf"/>
</dbReference>
<dbReference type="OrthoDB" id="3595585at2759"/>
<feature type="compositionally biased region" description="Basic and acidic residues" evidence="1">
    <location>
        <begin position="213"/>
        <end position="232"/>
    </location>
</feature>
<dbReference type="GeneID" id="54298995"/>
<dbReference type="Gene3D" id="3.30.70.330">
    <property type="match status" value="1"/>
</dbReference>
<evidence type="ECO:0000313" key="3">
    <source>
        <dbReference type="Proteomes" id="UP000799438"/>
    </source>
</evidence>
<feature type="compositionally biased region" description="Basic and acidic residues" evidence="1">
    <location>
        <begin position="149"/>
        <end position="165"/>
    </location>
</feature>